<sequence>MQLTDACSNYFTFEMLFHCGETWRHVKCENEPLEASSWRAYQALAETVLDPLVKEFGEPKLTFGFCGHSLRRAILRTHKPGIAPSLDQHAACERNRTGRLVCPRLGAAVDLIYPSISSAHIAHWLASNTPFDRIYFYGNERPLHISHGPAQSRAMTHLIEQQGRRLPRALSLSTLQGWL</sequence>
<reference evidence="1 2" key="1">
    <citation type="submission" date="2024-08" db="EMBL/GenBank/DDBJ databases">
        <title>Oceanimonas smirnovii Genome sequencing and assembly.</title>
        <authorList>
            <person name="Tang B."/>
        </authorList>
    </citation>
    <scope>NUCLEOTIDE SEQUENCE [LARGE SCALE GENOMIC DNA]</scope>
    <source>
        <strain evidence="1 2">OS2020-119</strain>
    </source>
</reference>
<accession>A0ABW7P1U8</accession>
<dbReference type="InterPro" id="IPR009045">
    <property type="entry name" value="Zn_M74/Hedgehog-like"/>
</dbReference>
<dbReference type="Proteomes" id="UP001610706">
    <property type="component" value="Unassembled WGS sequence"/>
</dbReference>
<protein>
    <recommendedName>
        <fullName evidence="3">Peptidase M15A C-terminal domain-containing protein</fullName>
    </recommendedName>
</protein>
<evidence type="ECO:0008006" key="3">
    <source>
        <dbReference type="Google" id="ProtNLM"/>
    </source>
</evidence>
<dbReference type="SUPFAM" id="SSF55166">
    <property type="entry name" value="Hedgehog/DD-peptidase"/>
    <property type="match status" value="1"/>
</dbReference>
<evidence type="ECO:0000313" key="2">
    <source>
        <dbReference type="Proteomes" id="UP001610706"/>
    </source>
</evidence>
<name>A0ABW7P1U8_9GAMM</name>
<keyword evidence="2" id="KW-1185">Reference proteome</keyword>
<dbReference type="RefSeq" id="WP_395545391.1">
    <property type="nucleotide sequence ID" value="NZ_CP166302.1"/>
</dbReference>
<comment type="caution">
    <text evidence="1">The sequence shown here is derived from an EMBL/GenBank/DDBJ whole genome shotgun (WGS) entry which is preliminary data.</text>
</comment>
<evidence type="ECO:0000313" key="1">
    <source>
        <dbReference type="EMBL" id="MFH7565416.1"/>
    </source>
</evidence>
<dbReference type="EMBL" id="JBGFTR010000012">
    <property type="protein sequence ID" value="MFH7565416.1"/>
    <property type="molecule type" value="Genomic_DNA"/>
</dbReference>
<organism evidence="1 2">
    <name type="scientific">Oceanimonas smirnovii</name>
    <dbReference type="NCBI Taxonomy" id="264574"/>
    <lineage>
        <taxon>Bacteria</taxon>
        <taxon>Pseudomonadati</taxon>
        <taxon>Pseudomonadota</taxon>
        <taxon>Gammaproteobacteria</taxon>
        <taxon>Aeromonadales</taxon>
        <taxon>Aeromonadaceae</taxon>
        <taxon>Oceanimonas</taxon>
    </lineage>
</organism>
<proteinExistence type="predicted"/>
<gene>
    <name evidence="1" type="ORF">AB9R89_08790</name>
</gene>